<protein>
    <submittedName>
        <fullName evidence="1">6348_t:CDS:1</fullName>
    </submittedName>
</protein>
<keyword evidence="2" id="KW-1185">Reference proteome</keyword>
<feature type="non-terminal residue" evidence="1">
    <location>
        <position position="1"/>
    </location>
</feature>
<dbReference type="EMBL" id="CAMKVN010024530">
    <property type="protein sequence ID" value="CAI2200492.1"/>
    <property type="molecule type" value="Genomic_DNA"/>
</dbReference>
<sequence length="93" mass="11048">ILETEFTQIQTDIAENCRKAILEDLQSRWEFPQELCLKGSFLDPRFKSLDFVSQRMRKEIINQLQTEYEVLKEDLNTSISVRFNEDQSNLTTM</sequence>
<accession>A0A9W4X451</accession>
<gene>
    <name evidence="1" type="ORF">FWILDA_LOCUS19595</name>
</gene>
<name>A0A9W4X451_9GLOM</name>
<feature type="non-terminal residue" evidence="1">
    <location>
        <position position="93"/>
    </location>
</feature>
<dbReference type="OrthoDB" id="2309955at2759"/>
<dbReference type="AlphaFoldDB" id="A0A9W4X451"/>
<reference evidence="1" key="1">
    <citation type="submission" date="2022-08" db="EMBL/GenBank/DDBJ databases">
        <authorList>
            <person name="Kallberg Y."/>
            <person name="Tangrot J."/>
            <person name="Rosling A."/>
        </authorList>
    </citation>
    <scope>NUCLEOTIDE SEQUENCE</scope>
    <source>
        <strain evidence="1">Wild A</strain>
    </source>
</reference>
<evidence type="ECO:0000313" key="1">
    <source>
        <dbReference type="EMBL" id="CAI2200492.1"/>
    </source>
</evidence>
<proteinExistence type="predicted"/>
<organism evidence="1 2">
    <name type="scientific">Funneliformis geosporum</name>
    <dbReference type="NCBI Taxonomy" id="1117311"/>
    <lineage>
        <taxon>Eukaryota</taxon>
        <taxon>Fungi</taxon>
        <taxon>Fungi incertae sedis</taxon>
        <taxon>Mucoromycota</taxon>
        <taxon>Glomeromycotina</taxon>
        <taxon>Glomeromycetes</taxon>
        <taxon>Glomerales</taxon>
        <taxon>Glomeraceae</taxon>
        <taxon>Funneliformis</taxon>
    </lineage>
</organism>
<comment type="caution">
    <text evidence="1">The sequence shown here is derived from an EMBL/GenBank/DDBJ whole genome shotgun (WGS) entry which is preliminary data.</text>
</comment>
<evidence type="ECO:0000313" key="2">
    <source>
        <dbReference type="Proteomes" id="UP001153678"/>
    </source>
</evidence>
<dbReference type="Proteomes" id="UP001153678">
    <property type="component" value="Unassembled WGS sequence"/>
</dbReference>